<organism evidence="2 3">
    <name type="scientific">Stemphylium lycopersici</name>
    <name type="common">Tomato gray leaf spot disease fungus</name>
    <name type="synonym">Thyrospora lycopersici</name>
    <dbReference type="NCBI Taxonomy" id="183478"/>
    <lineage>
        <taxon>Eukaryota</taxon>
        <taxon>Fungi</taxon>
        <taxon>Dikarya</taxon>
        <taxon>Ascomycota</taxon>
        <taxon>Pezizomycotina</taxon>
        <taxon>Dothideomycetes</taxon>
        <taxon>Pleosporomycetidae</taxon>
        <taxon>Pleosporales</taxon>
        <taxon>Pleosporineae</taxon>
        <taxon>Pleosporaceae</taxon>
        <taxon>Stemphylium</taxon>
    </lineage>
</organism>
<comment type="caution">
    <text evidence="2">The sequence shown here is derived from an EMBL/GenBank/DDBJ whole genome shotgun (WGS) entry which is preliminary data.</text>
</comment>
<dbReference type="SUPFAM" id="SSF81383">
    <property type="entry name" value="F-box domain"/>
    <property type="match status" value="1"/>
</dbReference>
<dbReference type="Proteomes" id="UP000249619">
    <property type="component" value="Unassembled WGS sequence"/>
</dbReference>
<proteinExistence type="predicted"/>
<dbReference type="EMBL" id="QGDH01000027">
    <property type="protein sequence ID" value="RAR14044.1"/>
    <property type="molecule type" value="Genomic_DNA"/>
</dbReference>
<dbReference type="PROSITE" id="PS50181">
    <property type="entry name" value="FBOX"/>
    <property type="match status" value="1"/>
</dbReference>
<evidence type="ECO:0000313" key="2">
    <source>
        <dbReference type="EMBL" id="RAR14044.1"/>
    </source>
</evidence>
<name>A0A364N9M3_STELY</name>
<dbReference type="STRING" id="183478.A0A364N9M3"/>
<keyword evidence="3" id="KW-1185">Reference proteome</keyword>
<gene>
    <name evidence="2" type="ORF">DDE83_002613</name>
</gene>
<evidence type="ECO:0000259" key="1">
    <source>
        <dbReference type="PROSITE" id="PS50181"/>
    </source>
</evidence>
<feature type="domain" description="F-box" evidence="1">
    <location>
        <begin position="254"/>
        <end position="301"/>
    </location>
</feature>
<dbReference type="AlphaFoldDB" id="A0A364N9M3"/>
<reference evidence="3" key="1">
    <citation type="submission" date="2018-05" db="EMBL/GenBank/DDBJ databases">
        <title>Draft genome sequence of Stemphylium lycopersici strain CIDEFI 213.</title>
        <authorList>
            <person name="Medina R."/>
            <person name="Franco M.E.E."/>
            <person name="Lucentini C.G."/>
            <person name="Saparrat M.C.N."/>
            <person name="Balatti P.A."/>
        </authorList>
    </citation>
    <scope>NUCLEOTIDE SEQUENCE [LARGE SCALE GENOMIC DNA]</scope>
    <source>
        <strain evidence="3">CIDEFI 213</strain>
    </source>
</reference>
<evidence type="ECO:0000313" key="3">
    <source>
        <dbReference type="Proteomes" id="UP000249619"/>
    </source>
</evidence>
<protein>
    <recommendedName>
        <fullName evidence="1">F-box domain-containing protein</fullName>
    </recommendedName>
</protein>
<accession>A0A364N9M3</accession>
<dbReference type="InterPro" id="IPR001810">
    <property type="entry name" value="F-box_dom"/>
</dbReference>
<sequence>MGGYFSSQKETQFKSDAQRAMEDGTFCVICGGPFDLEGEIYDIDPKDPHFQWLHRLRLLGSVKDVASHVLASDGFLPSNTSDLDCVFLSEPAFFSLTGSGYFHVSEHTDEDDFIVDTLHYEPAHGTLFPLHDACIEISCRVIDRHQSTHKNSDRKPALSILTRLLNGCFTERNERSEFHGTVNDIFDLSFCSPAYGPRSVLALGRLEWWGGAYNRFYTNPIEKVDTATFVKSVLQSSPRSRDEPDFTLVPSSKPQKLECLPRELLDTICSHLPIPSVIALHRTSKALALQIPLDSAFWRNSLGDGSLHPHIWDLDTRCIEQHLPQPNIAPLDPTASWDWKSTAKLLAMKRFPISGCDDRLVDVPNGFWNRCRIWSTIEEALQQQELG</sequence>
<dbReference type="InterPro" id="IPR036047">
    <property type="entry name" value="F-box-like_dom_sf"/>
</dbReference>